<protein>
    <submittedName>
        <fullName evidence="3">Uncharacterized protein LOC109129419</fullName>
    </submittedName>
</protein>
<evidence type="ECO:0000313" key="2">
    <source>
        <dbReference type="Proteomes" id="UP000694864"/>
    </source>
</evidence>
<organism evidence="2 3">
    <name type="scientific">Camelina sativa</name>
    <name type="common">False flax</name>
    <name type="synonym">Myagrum sativum</name>
    <dbReference type="NCBI Taxonomy" id="90675"/>
    <lineage>
        <taxon>Eukaryota</taxon>
        <taxon>Viridiplantae</taxon>
        <taxon>Streptophyta</taxon>
        <taxon>Embryophyta</taxon>
        <taxon>Tracheophyta</taxon>
        <taxon>Spermatophyta</taxon>
        <taxon>Magnoliopsida</taxon>
        <taxon>eudicotyledons</taxon>
        <taxon>Gunneridae</taxon>
        <taxon>Pentapetalae</taxon>
        <taxon>rosids</taxon>
        <taxon>malvids</taxon>
        <taxon>Brassicales</taxon>
        <taxon>Brassicaceae</taxon>
        <taxon>Camelineae</taxon>
        <taxon>Camelina</taxon>
    </lineage>
</organism>
<dbReference type="SUPFAM" id="SSF56672">
    <property type="entry name" value="DNA/RNA polymerases"/>
    <property type="match status" value="1"/>
</dbReference>
<reference evidence="3" key="2">
    <citation type="submission" date="2025-08" db="UniProtKB">
        <authorList>
            <consortium name="RefSeq"/>
        </authorList>
    </citation>
    <scope>IDENTIFICATION</scope>
    <source>
        <tissue evidence="3">Leaf</tissue>
    </source>
</reference>
<evidence type="ECO:0000259" key="1">
    <source>
        <dbReference type="Pfam" id="PF07727"/>
    </source>
</evidence>
<dbReference type="PANTHER" id="PTHR11439:SF489">
    <property type="entry name" value="RNA-DIRECTED DNA POLYMERASE"/>
    <property type="match status" value="1"/>
</dbReference>
<keyword evidence="2" id="KW-1185">Reference proteome</keyword>
<dbReference type="GeneID" id="109129419"/>
<dbReference type="Proteomes" id="UP000694864">
    <property type="component" value="Chromosome 16"/>
</dbReference>
<dbReference type="InterPro" id="IPR043502">
    <property type="entry name" value="DNA/RNA_pol_sf"/>
</dbReference>
<dbReference type="RefSeq" id="XP_019093189.1">
    <property type="nucleotide sequence ID" value="XM_019237644.1"/>
</dbReference>
<gene>
    <name evidence="3" type="primary">LOC109129419</name>
</gene>
<feature type="domain" description="Reverse transcriptase Ty1/copia-type" evidence="1">
    <location>
        <begin position="19"/>
        <end position="100"/>
    </location>
</feature>
<evidence type="ECO:0000313" key="3">
    <source>
        <dbReference type="RefSeq" id="XP_019093189.1"/>
    </source>
</evidence>
<reference evidence="2" key="1">
    <citation type="journal article" date="2014" name="Nat. Commun.">
        <title>The emerging biofuel crop Camelina sativa retains a highly undifferentiated hexaploid genome structure.</title>
        <authorList>
            <person name="Kagale S."/>
            <person name="Koh C."/>
            <person name="Nixon J."/>
            <person name="Bollina V."/>
            <person name="Clarke W.E."/>
            <person name="Tuteja R."/>
            <person name="Spillane C."/>
            <person name="Robinson S.J."/>
            <person name="Links M.G."/>
            <person name="Clarke C."/>
            <person name="Higgins E.E."/>
            <person name="Huebert T."/>
            <person name="Sharpe A.G."/>
            <person name="Parkin I.A."/>
        </authorList>
    </citation>
    <scope>NUCLEOTIDE SEQUENCE [LARGE SCALE GENOMIC DNA]</scope>
    <source>
        <strain evidence="2">cv. DH55</strain>
    </source>
</reference>
<sequence length="227" mass="24867">MNSVADASLFILRTRIAYVYILVYVDDIIITGLSLAEITRITTLFAAKFSLKQLGNLSYFLGMEATHTPAGLLLTQTKFITDILRKAKMFHAKPVATPMSSSDILTLAIGTVLSDPTEYCATVGSLQYLGLTRPDIAFARVLRYLAGSPHKGIFFSASTPLSLSLHAYSDADWGGNRDDYTSTGAYIVYLGKQPGPRRNRPVSLGPLMKQSIWLLQMQRLKLGGSPI</sequence>
<dbReference type="InterPro" id="IPR013103">
    <property type="entry name" value="RVT_2"/>
</dbReference>
<proteinExistence type="predicted"/>
<dbReference type="Pfam" id="PF07727">
    <property type="entry name" value="RVT_2"/>
    <property type="match status" value="1"/>
</dbReference>
<accession>A0ABM1R2F1</accession>
<name>A0ABM1R2F1_CAMSA</name>
<dbReference type="PANTHER" id="PTHR11439">
    <property type="entry name" value="GAG-POL-RELATED RETROTRANSPOSON"/>
    <property type="match status" value="1"/>
</dbReference>